<sequence length="536" mass="59253">MALTDFPNQDFEKPEPRDVPEPPGSVRDRLVPPFRGNPLWGWLGPLVVAVFGAFLRFDRLGTPKAVVFDETYYAKDALSLIRFGVERVAVKDADKLLLSGKTDIWQNCAPTDLGPCASYVVHPPLGKWMIGVGEWLFGANPFGWRFAAALVGALSVLMVARIARRMTRSTLLGCLAGLLLAVDGLHFVLSRTALLDVFLMFWVLAGFGCLVVDRDRARERLAGWYEGSRLSGTGPWLGVRPWRIAAGVCLGAACATKWSGMFFLVAFAVMSLVWDAGARRAIGLRRPFSGALRRDLPTALAGLGLVPIVAYMASWTGWFTTPYGYGRNWAQATGSGPVFFVRDSLHSWWNYQSMVLGFHTGLDSTHPYQSQPWQWPLLLRPVAFFYESPDGCGPSKCAQAVLGVGTPVIWYGALVALIALVAWYVATRDWRAGAVLLAYGVGWLPWFYYAIADKRTMFLFYTAPMLPFMALALALAAGLLIGPAGARPGRRLVGAAVSGAFVLVALINFWWLYPVISAEIIPYDDWHRRMLFDRWI</sequence>
<feature type="transmembrane region" description="Helical" evidence="10">
    <location>
        <begin position="458"/>
        <end position="480"/>
    </location>
</feature>
<evidence type="ECO:0000256" key="11">
    <source>
        <dbReference type="SAM" id="MobiDB-lite"/>
    </source>
</evidence>
<evidence type="ECO:0000313" key="14">
    <source>
        <dbReference type="EMBL" id="RCG31248.1"/>
    </source>
</evidence>
<comment type="subcellular location">
    <subcellularLocation>
        <location evidence="10">Cell membrane</location>
    </subcellularLocation>
    <subcellularLocation>
        <location evidence="1">Endomembrane system</location>
        <topology evidence="1">Multi-pass membrane protein</topology>
    </subcellularLocation>
</comment>
<evidence type="ECO:0000256" key="4">
    <source>
        <dbReference type="ARBA" id="ARBA00022676"/>
    </source>
</evidence>
<comment type="function">
    <text evidence="10">Protein O-mannosyltransferase that catalyzes the transfer of a single mannose residue from a polyprenol phospho-mannosyl lipidic donor to the hydroxyl group of selected serine and threonine residues in acceptor proteins.</text>
</comment>
<organism evidence="14 15">
    <name type="scientific">Sphaerisporangium album</name>
    <dbReference type="NCBI Taxonomy" id="509200"/>
    <lineage>
        <taxon>Bacteria</taxon>
        <taxon>Bacillati</taxon>
        <taxon>Actinomycetota</taxon>
        <taxon>Actinomycetes</taxon>
        <taxon>Streptosporangiales</taxon>
        <taxon>Streptosporangiaceae</taxon>
        <taxon>Sphaerisporangium</taxon>
    </lineage>
</organism>
<dbReference type="InterPro" id="IPR032421">
    <property type="entry name" value="PMT_4TMC"/>
</dbReference>
<keyword evidence="5 10" id="KW-0808">Transferase</keyword>
<keyword evidence="6 10" id="KW-0812">Transmembrane</keyword>
<keyword evidence="10" id="KW-1003">Cell membrane</keyword>
<feature type="transmembrane region" description="Helical" evidence="10">
    <location>
        <begin position="39"/>
        <end position="57"/>
    </location>
</feature>
<evidence type="ECO:0000256" key="6">
    <source>
        <dbReference type="ARBA" id="ARBA00022692"/>
    </source>
</evidence>
<feature type="transmembrane region" description="Helical" evidence="10">
    <location>
        <begin position="259"/>
        <end position="278"/>
    </location>
</feature>
<protein>
    <recommendedName>
        <fullName evidence="9 10">Polyprenol-phosphate-mannose--protein mannosyltransferase</fullName>
        <ecNumber evidence="10">2.4.1.-</ecNumber>
    </recommendedName>
</protein>
<feature type="transmembrane region" description="Helical" evidence="10">
    <location>
        <begin position="170"/>
        <end position="188"/>
    </location>
</feature>
<dbReference type="PANTHER" id="PTHR10050:SF46">
    <property type="entry name" value="PROTEIN O-MANNOSYL-TRANSFERASE 2"/>
    <property type="match status" value="1"/>
</dbReference>
<dbReference type="Pfam" id="PF02366">
    <property type="entry name" value="PMT"/>
    <property type="match status" value="1"/>
</dbReference>
<dbReference type="PANTHER" id="PTHR10050">
    <property type="entry name" value="DOLICHYL-PHOSPHATE-MANNOSE--PROTEIN MANNOSYLTRANSFERASE"/>
    <property type="match status" value="1"/>
</dbReference>
<dbReference type="GO" id="GO:0012505">
    <property type="term" value="C:endomembrane system"/>
    <property type="evidence" value="ECO:0007669"/>
    <property type="project" value="UniProtKB-SubCell"/>
</dbReference>
<evidence type="ECO:0000256" key="1">
    <source>
        <dbReference type="ARBA" id="ARBA00004127"/>
    </source>
</evidence>
<evidence type="ECO:0000256" key="2">
    <source>
        <dbReference type="ARBA" id="ARBA00004922"/>
    </source>
</evidence>
<evidence type="ECO:0000256" key="7">
    <source>
        <dbReference type="ARBA" id="ARBA00022989"/>
    </source>
</evidence>
<dbReference type="Pfam" id="PF16192">
    <property type="entry name" value="PMT_4TMC"/>
    <property type="match status" value="1"/>
</dbReference>
<feature type="transmembrane region" description="Helical" evidence="10">
    <location>
        <begin position="408"/>
        <end position="426"/>
    </location>
</feature>
<evidence type="ECO:0000259" key="13">
    <source>
        <dbReference type="Pfam" id="PF16192"/>
    </source>
</evidence>
<dbReference type="GO" id="GO:0004169">
    <property type="term" value="F:dolichyl-phosphate-mannose-protein mannosyltransferase activity"/>
    <property type="evidence" value="ECO:0007669"/>
    <property type="project" value="UniProtKB-UniRule"/>
</dbReference>
<dbReference type="InterPro" id="IPR027005">
    <property type="entry name" value="PMT-like"/>
</dbReference>
<name>A0A367FLG7_9ACTN</name>
<evidence type="ECO:0000313" key="15">
    <source>
        <dbReference type="Proteomes" id="UP000253094"/>
    </source>
</evidence>
<evidence type="ECO:0000256" key="8">
    <source>
        <dbReference type="ARBA" id="ARBA00023136"/>
    </source>
</evidence>
<proteinExistence type="inferred from homology"/>
<feature type="region of interest" description="Disordered" evidence="11">
    <location>
        <begin position="1"/>
        <end position="29"/>
    </location>
</feature>
<comment type="similarity">
    <text evidence="3 10">Belongs to the glycosyltransferase 39 family.</text>
</comment>
<dbReference type="InterPro" id="IPR003342">
    <property type="entry name" value="ArnT-like_N"/>
</dbReference>
<dbReference type="GO" id="GO:0005886">
    <property type="term" value="C:plasma membrane"/>
    <property type="evidence" value="ECO:0007669"/>
    <property type="project" value="UniProtKB-SubCell"/>
</dbReference>
<reference evidence="14 15" key="1">
    <citation type="submission" date="2018-06" db="EMBL/GenBank/DDBJ databases">
        <title>Sphaerisporangium craniellae sp. nov., isolated from a marine sponge in the South China Sea.</title>
        <authorList>
            <person name="Li L."/>
        </authorList>
    </citation>
    <scope>NUCLEOTIDE SEQUENCE [LARGE SCALE GENOMIC DNA]</scope>
    <source>
        <strain evidence="14 15">CCTCC AA 208026</strain>
    </source>
</reference>
<comment type="pathway">
    <text evidence="2 10">Protein modification; protein glycosylation.</text>
</comment>
<evidence type="ECO:0000256" key="10">
    <source>
        <dbReference type="RuleBase" id="RU367007"/>
    </source>
</evidence>
<feature type="compositionally biased region" description="Basic and acidic residues" evidence="11">
    <location>
        <begin position="10"/>
        <end position="29"/>
    </location>
</feature>
<feature type="domain" description="ArnT-like N-terminal" evidence="12">
    <location>
        <begin position="48"/>
        <end position="273"/>
    </location>
</feature>
<feature type="transmembrane region" description="Helical" evidence="10">
    <location>
        <begin position="142"/>
        <end position="163"/>
    </location>
</feature>
<comment type="caution">
    <text evidence="14">The sequence shown here is derived from an EMBL/GenBank/DDBJ whole genome shotgun (WGS) entry which is preliminary data.</text>
</comment>
<feature type="transmembrane region" description="Helical" evidence="10">
    <location>
        <begin position="194"/>
        <end position="212"/>
    </location>
</feature>
<feature type="transmembrane region" description="Helical" evidence="10">
    <location>
        <begin position="433"/>
        <end position="452"/>
    </location>
</feature>
<evidence type="ECO:0000259" key="12">
    <source>
        <dbReference type="Pfam" id="PF02366"/>
    </source>
</evidence>
<evidence type="ECO:0000256" key="3">
    <source>
        <dbReference type="ARBA" id="ARBA00007222"/>
    </source>
</evidence>
<gene>
    <name evidence="14" type="ORF">DQ384_10970</name>
</gene>
<evidence type="ECO:0000256" key="5">
    <source>
        <dbReference type="ARBA" id="ARBA00022679"/>
    </source>
</evidence>
<keyword evidence="4 10" id="KW-0328">Glycosyltransferase</keyword>
<dbReference type="RefSeq" id="WP_114028626.1">
    <property type="nucleotide sequence ID" value="NZ_QOIL01000005.1"/>
</dbReference>
<dbReference type="UniPathway" id="UPA00378"/>
<dbReference type="EC" id="2.4.1.-" evidence="10"/>
<feature type="transmembrane region" description="Helical" evidence="10">
    <location>
        <begin position="492"/>
        <end position="513"/>
    </location>
</feature>
<evidence type="ECO:0000256" key="9">
    <source>
        <dbReference type="ARBA" id="ARBA00093617"/>
    </source>
</evidence>
<accession>A0A367FLG7</accession>
<dbReference type="AlphaFoldDB" id="A0A367FLG7"/>
<feature type="transmembrane region" description="Helical" evidence="10">
    <location>
        <begin position="299"/>
        <end position="319"/>
    </location>
</feature>
<keyword evidence="15" id="KW-1185">Reference proteome</keyword>
<dbReference type="Proteomes" id="UP000253094">
    <property type="component" value="Unassembled WGS sequence"/>
</dbReference>
<feature type="domain" description="Protein O-mannosyl-transferase C-terminal four TM" evidence="13">
    <location>
        <begin position="345"/>
        <end position="535"/>
    </location>
</feature>
<dbReference type="OrthoDB" id="9776737at2"/>
<keyword evidence="7 10" id="KW-1133">Transmembrane helix</keyword>
<keyword evidence="8 10" id="KW-0472">Membrane</keyword>
<dbReference type="EMBL" id="QOIL01000005">
    <property type="protein sequence ID" value="RCG31248.1"/>
    <property type="molecule type" value="Genomic_DNA"/>
</dbReference>